<comment type="caution">
    <text evidence="1">The sequence shown here is derived from an EMBL/GenBank/DDBJ whole genome shotgun (WGS) entry which is preliminary data.</text>
</comment>
<dbReference type="RefSeq" id="WP_344457467.1">
    <property type="nucleotide sequence ID" value="NZ_BAAATZ010000037.1"/>
</dbReference>
<dbReference type="EMBL" id="BAAATZ010000037">
    <property type="protein sequence ID" value="GAA2737886.1"/>
    <property type="molecule type" value="Genomic_DNA"/>
</dbReference>
<proteinExistence type="predicted"/>
<dbReference type="SUPFAM" id="SSF53254">
    <property type="entry name" value="Phosphoglycerate mutase-like"/>
    <property type="match status" value="1"/>
</dbReference>
<organism evidence="1 2">
    <name type="scientific">Actinocorallia aurantiaca</name>
    <dbReference type="NCBI Taxonomy" id="46204"/>
    <lineage>
        <taxon>Bacteria</taxon>
        <taxon>Bacillati</taxon>
        <taxon>Actinomycetota</taxon>
        <taxon>Actinomycetes</taxon>
        <taxon>Streptosporangiales</taxon>
        <taxon>Thermomonosporaceae</taxon>
        <taxon>Actinocorallia</taxon>
    </lineage>
</organism>
<accession>A0ABP6H8J0</accession>
<sequence length="206" mass="22287">MSRRRLVLWRHGRTSWNLENRFQGKTDIALDEVGVAQAERAALLLAALEPTALIASPLQRAARTGQALAARTGLPLSYDPDLIERDGGEWEGLTGPEIRARYPAEHAVWQPPGGETSAEVAKRVGGALERAAGDLEDGGLLVVASHGAALRLGMCYLLGLPEEFWERIGGLSNCCWSVLAEGRHGWRLIDHNAGTLPEPVLSDDRA</sequence>
<dbReference type="Gene3D" id="3.40.50.1240">
    <property type="entry name" value="Phosphoglycerate mutase-like"/>
    <property type="match status" value="1"/>
</dbReference>
<dbReference type="Proteomes" id="UP001501842">
    <property type="component" value="Unassembled WGS sequence"/>
</dbReference>
<evidence type="ECO:0000313" key="1">
    <source>
        <dbReference type="EMBL" id="GAA2737886.1"/>
    </source>
</evidence>
<gene>
    <name evidence="1" type="ORF">GCM10010439_69680</name>
</gene>
<dbReference type="InterPro" id="IPR050275">
    <property type="entry name" value="PGM_Phosphatase"/>
</dbReference>
<dbReference type="CDD" id="cd07067">
    <property type="entry name" value="HP_PGM_like"/>
    <property type="match status" value="1"/>
</dbReference>
<dbReference type="InterPro" id="IPR029033">
    <property type="entry name" value="His_PPase_superfam"/>
</dbReference>
<dbReference type="InterPro" id="IPR013078">
    <property type="entry name" value="His_Pase_superF_clade-1"/>
</dbReference>
<dbReference type="SMART" id="SM00855">
    <property type="entry name" value="PGAM"/>
    <property type="match status" value="1"/>
</dbReference>
<keyword evidence="2" id="KW-1185">Reference proteome</keyword>
<name>A0ABP6H8J0_9ACTN</name>
<dbReference type="PANTHER" id="PTHR48100:SF62">
    <property type="entry name" value="GLUCOSYL-3-PHOSPHOGLYCERATE PHOSPHATASE"/>
    <property type="match status" value="1"/>
</dbReference>
<dbReference type="Pfam" id="PF00300">
    <property type="entry name" value="His_Phos_1"/>
    <property type="match status" value="1"/>
</dbReference>
<protein>
    <submittedName>
        <fullName evidence="1">Histidine phosphatase family protein</fullName>
    </submittedName>
</protein>
<dbReference type="PANTHER" id="PTHR48100">
    <property type="entry name" value="BROAD-SPECIFICITY PHOSPHATASE YOR283W-RELATED"/>
    <property type="match status" value="1"/>
</dbReference>
<reference evidence="2" key="1">
    <citation type="journal article" date="2019" name="Int. J. Syst. Evol. Microbiol.">
        <title>The Global Catalogue of Microorganisms (GCM) 10K type strain sequencing project: providing services to taxonomists for standard genome sequencing and annotation.</title>
        <authorList>
            <consortium name="The Broad Institute Genomics Platform"/>
            <consortium name="The Broad Institute Genome Sequencing Center for Infectious Disease"/>
            <person name="Wu L."/>
            <person name="Ma J."/>
        </authorList>
    </citation>
    <scope>NUCLEOTIDE SEQUENCE [LARGE SCALE GENOMIC DNA]</scope>
    <source>
        <strain evidence="2">JCM 8201</strain>
    </source>
</reference>
<evidence type="ECO:0000313" key="2">
    <source>
        <dbReference type="Proteomes" id="UP001501842"/>
    </source>
</evidence>